<dbReference type="Pfam" id="PF01255">
    <property type="entry name" value="Prenyltransf"/>
    <property type="match status" value="1"/>
</dbReference>
<evidence type="ECO:0000256" key="7">
    <source>
        <dbReference type="ARBA" id="ARBA00022525"/>
    </source>
</evidence>
<dbReference type="InterPro" id="IPR017853">
    <property type="entry name" value="GH"/>
</dbReference>
<sequence length="847" mass="94971">MTTTTKFMSINVILILLLLVPLVVCHGVAEDPEAVEKWFKKLPSAKQHLSKLHFYIHDIMSGDHPTTVPIASANSTASSPTRFGLVYVMDSPLTEGPELSSKQIGRCQGTFTFASQSEIGLLLTLNFVFTDGHFKGSTLSILGNKKRDHQYREYPVVGGSGAFRLAEGIAVDNTYTGPVSEGRPPTECQVMVLHYSHSTSKMVDDILISVWAHTFPHYQLFIGPIYDIVGPVLDYHTLIGGLPALTDSRELRAREAAAQEVNGGDVVGIEGLNHDHQKESSQKLILQPELIPKHVALFFDGHRRWAAQNGLSWEEGYRATGRPMRQTIRFLNEIGVKVFTIFGFSDKNWLRPKARISVIGDTSKLPESQAKRIAMAEMITRGNKGIHLVVALNCGGRHGILDATKSMANKIKDGRMSVSCQPGWKRSNHLGQVRTFIRQNIYDLSNADVAVTQYHRTFMGMDGYRFSIAWTRIFPNGTGQLNQAGVDHYNNLINALLDNEIEPYVTIYDWDLPQALEDKYQGWLSPEIINDFAVFAETCFEEFGDRVKHWITFNEPRTVAVQGYDANCKMAVLEGEINNFIFVWSTVLASLCYCHAAGKIFRQGVSRSLAILPVALLFFYLPLNLNSVNLGIYAYKQFIPQKIIWFFYCLHIYFTLEIILASVSALARATIRVELEHPFNQPYLATSLQDFWGRRWNLMVSNILRPTVYDPVRLISESVLGSDWAAIPAVLATFVVSGLMHELVFYNFGRLKPDGEVLCFFLLHGVALAVEIVVKRALKGRISGVPGIVSGPLTLAFVMYTSFWLFFPPFLRAKVEWKGCTEVLACIEFLKSGRLVSPANFTCPFPF</sequence>
<evidence type="ECO:0000256" key="2">
    <source>
        <dbReference type="ARBA" id="ARBA00004613"/>
    </source>
</evidence>
<feature type="domain" description="Wax synthase" evidence="16">
    <location>
        <begin position="679"/>
        <end position="762"/>
    </location>
</feature>
<evidence type="ECO:0000256" key="8">
    <source>
        <dbReference type="ARBA" id="ARBA00022679"/>
    </source>
</evidence>
<keyword evidence="10 14" id="KW-1133">Transmembrane helix</keyword>
<dbReference type="InterPro" id="IPR001441">
    <property type="entry name" value="UPP_synth-like"/>
</dbReference>
<gene>
    <name evidence="17" type="ORF">OLC1_LOCUS7656</name>
</gene>
<dbReference type="SUPFAM" id="SSF64005">
    <property type="entry name" value="Undecaprenyl diphosphate synthase"/>
    <property type="match status" value="1"/>
</dbReference>
<keyword evidence="8" id="KW-0808">Transferase</keyword>
<keyword evidence="13" id="KW-0012">Acyltransferase</keyword>
<feature type="transmembrane region" description="Helical" evidence="14">
    <location>
        <begin position="724"/>
        <end position="749"/>
    </location>
</feature>
<keyword evidence="7" id="KW-0964">Secreted</keyword>
<reference evidence="17" key="1">
    <citation type="submission" date="2023-03" db="EMBL/GenBank/DDBJ databases">
        <authorList>
            <person name="Julca I."/>
        </authorList>
    </citation>
    <scope>NUCLEOTIDE SEQUENCE</scope>
</reference>
<comment type="similarity">
    <text evidence="5">Belongs to the glycosyl hydrolase 1 family.</text>
</comment>
<evidence type="ECO:0000256" key="9">
    <source>
        <dbReference type="ARBA" id="ARBA00022692"/>
    </source>
</evidence>
<keyword evidence="12 14" id="KW-0472">Membrane</keyword>
<dbReference type="GO" id="GO:0008374">
    <property type="term" value="F:O-acyltransferase activity"/>
    <property type="evidence" value="ECO:0007669"/>
    <property type="project" value="InterPro"/>
</dbReference>
<comment type="similarity">
    <text evidence="4">Belongs to the plant dirigent protein family.</text>
</comment>
<feature type="chain" id="PRO_5043863815" evidence="15">
    <location>
        <begin position="26"/>
        <end position="847"/>
    </location>
</feature>
<dbReference type="PANTHER" id="PTHR31595:SF68">
    <property type="entry name" value="ACYL-COA--STEROL O-ACYLTRANSFERASE 1-LIKE"/>
    <property type="match status" value="1"/>
</dbReference>
<evidence type="ECO:0000313" key="17">
    <source>
        <dbReference type="EMBL" id="CAI9097061.1"/>
    </source>
</evidence>
<organism evidence="17 18">
    <name type="scientific">Oldenlandia corymbosa var. corymbosa</name>
    <dbReference type="NCBI Taxonomy" id="529605"/>
    <lineage>
        <taxon>Eukaryota</taxon>
        <taxon>Viridiplantae</taxon>
        <taxon>Streptophyta</taxon>
        <taxon>Embryophyta</taxon>
        <taxon>Tracheophyta</taxon>
        <taxon>Spermatophyta</taxon>
        <taxon>Magnoliopsida</taxon>
        <taxon>eudicotyledons</taxon>
        <taxon>Gunneridae</taxon>
        <taxon>Pentapetalae</taxon>
        <taxon>asterids</taxon>
        <taxon>lamiids</taxon>
        <taxon>Gentianales</taxon>
        <taxon>Rubiaceae</taxon>
        <taxon>Rubioideae</taxon>
        <taxon>Spermacoceae</taxon>
        <taxon>Hedyotis-Oldenlandia complex</taxon>
        <taxon>Oldenlandia</taxon>
    </lineage>
</organism>
<evidence type="ECO:0000256" key="6">
    <source>
        <dbReference type="ARBA" id="ARBA00011738"/>
    </source>
</evidence>
<dbReference type="EMBL" id="OX459119">
    <property type="protein sequence ID" value="CAI9097061.1"/>
    <property type="molecule type" value="Genomic_DNA"/>
</dbReference>
<evidence type="ECO:0000313" key="18">
    <source>
        <dbReference type="Proteomes" id="UP001161247"/>
    </source>
</evidence>
<evidence type="ECO:0000256" key="11">
    <source>
        <dbReference type="ARBA" id="ARBA00023098"/>
    </source>
</evidence>
<comment type="subunit">
    <text evidence="6">Homodimer.</text>
</comment>
<evidence type="ECO:0000256" key="14">
    <source>
        <dbReference type="SAM" id="Phobius"/>
    </source>
</evidence>
<evidence type="ECO:0000256" key="4">
    <source>
        <dbReference type="ARBA" id="ARBA00010746"/>
    </source>
</evidence>
<evidence type="ECO:0000256" key="15">
    <source>
        <dbReference type="SAM" id="SignalP"/>
    </source>
</evidence>
<keyword evidence="9 14" id="KW-0812">Transmembrane</keyword>
<dbReference type="Proteomes" id="UP001161247">
    <property type="component" value="Chromosome 2"/>
</dbReference>
<dbReference type="GO" id="GO:0009821">
    <property type="term" value="P:alkaloid biosynthetic process"/>
    <property type="evidence" value="ECO:0007669"/>
    <property type="project" value="UniProtKB-ARBA"/>
</dbReference>
<dbReference type="GO" id="GO:0016020">
    <property type="term" value="C:membrane"/>
    <property type="evidence" value="ECO:0007669"/>
    <property type="project" value="UniProtKB-SubCell"/>
</dbReference>
<feature type="signal peptide" evidence="15">
    <location>
        <begin position="1"/>
        <end position="25"/>
    </location>
</feature>
<dbReference type="Gene3D" id="2.40.480.10">
    <property type="entry name" value="Allene oxide cyclase-like"/>
    <property type="match status" value="1"/>
</dbReference>
<dbReference type="PANTHER" id="PTHR31595">
    <property type="entry name" value="LONG-CHAIN-ALCOHOL O-FATTY-ACYLTRANSFERASE 3-RELATED"/>
    <property type="match status" value="1"/>
</dbReference>
<feature type="transmembrane region" description="Helical" evidence="14">
    <location>
        <begin position="755"/>
        <end position="774"/>
    </location>
</feature>
<name>A0AAV1CN85_OLDCO</name>
<dbReference type="GO" id="GO:0005975">
    <property type="term" value="P:carbohydrate metabolic process"/>
    <property type="evidence" value="ECO:0007669"/>
    <property type="project" value="InterPro"/>
</dbReference>
<dbReference type="GO" id="GO:0006629">
    <property type="term" value="P:lipid metabolic process"/>
    <property type="evidence" value="ECO:0007669"/>
    <property type="project" value="UniProtKB-KW"/>
</dbReference>
<dbReference type="Gene3D" id="3.20.20.80">
    <property type="entry name" value="Glycosidases"/>
    <property type="match status" value="1"/>
</dbReference>
<evidence type="ECO:0000256" key="3">
    <source>
        <dbReference type="ARBA" id="ARBA00007282"/>
    </source>
</evidence>
<evidence type="ECO:0000256" key="5">
    <source>
        <dbReference type="ARBA" id="ARBA00010838"/>
    </source>
</evidence>
<comment type="similarity">
    <text evidence="3">Belongs to the wax synthase family.</text>
</comment>
<evidence type="ECO:0000256" key="10">
    <source>
        <dbReference type="ARBA" id="ARBA00022989"/>
    </source>
</evidence>
<feature type="transmembrane region" description="Helical" evidence="14">
    <location>
        <begin position="786"/>
        <end position="807"/>
    </location>
</feature>
<dbReference type="Pfam" id="PF13813">
    <property type="entry name" value="MBOAT_2"/>
    <property type="match status" value="1"/>
</dbReference>
<dbReference type="GO" id="GO:0009699">
    <property type="term" value="P:phenylpropanoid biosynthetic process"/>
    <property type="evidence" value="ECO:0007669"/>
    <property type="project" value="UniProtKB-ARBA"/>
</dbReference>
<evidence type="ECO:0000256" key="12">
    <source>
        <dbReference type="ARBA" id="ARBA00023136"/>
    </source>
</evidence>
<keyword evidence="11" id="KW-0443">Lipid metabolism</keyword>
<dbReference type="InterPro" id="IPR044851">
    <property type="entry name" value="Wax_synthase"/>
</dbReference>
<dbReference type="SUPFAM" id="SSF51445">
    <property type="entry name" value="(Trans)glycosidases"/>
    <property type="match status" value="1"/>
</dbReference>
<proteinExistence type="inferred from homology"/>
<dbReference type="InterPro" id="IPR036424">
    <property type="entry name" value="UPP_synth-like_sf"/>
</dbReference>
<dbReference type="GO" id="GO:0005576">
    <property type="term" value="C:extracellular region"/>
    <property type="evidence" value="ECO:0007669"/>
    <property type="project" value="UniProtKB-SubCell"/>
</dbReference>
<dbReference type="GO" id="GO:0016765">
    <property type="term" value="F:transferase activity, transferring alkyl or aryl (other than methyl) groups"/>
    <property type="evidence" value="ECO:0007669"/>
    <property type="project" value="InterPro"/>
</dbReference>
<dbReference type="InterPro" id="IPR001360">
    <property type="entry name" value="Glyco_hydro_1"/>
</dbReference>
<comment type="subcellular location">
    <subcellularLocation>
        <location evidence="1">Membrane</location>
        <topology evidence="1">Multi-pass membrane protein</topology>
    </subcellularLocation>
    <subcellularLocation>
        <location evidence="2">Secreted</location>
    </subcellularLocation>
</comment>
<dbReference type="InterPro" id="IPR032805">
    <property type="entry name" value="Wax_synthase_dom"/>
</dbReference>
<feature type="transmembrane region" description="Helical" evidence="14">
    <location>
        <begin position="643"/>
        <end position="667"/>
    </location>
</feature>
<evidence type="ECO:0000256" key="1">
    <source>
        <dbReference type="ARBA" id="ARBA00004141"/>
    </source>
</evidence>
<dbReference type="AlphaFoldDB" id="A0AAV1CN85"/>
<dbReference type="InterPro" id="IPR004265">
    <property type="entry name" value="Dirigent"/>
</dbReference>
<dbReference type="GO" id="GO:0004553">
    <property type="term" value="F:hydrolase activity, hydrolyzing O-glycosyl compounds"/>
    <property type="evidence" value="ECO:0007669"/>
    <property type="project" value="InterPro"/>
</dbReference>
<dbReference type="Gene3D" id="3.40.1180.10">
    <property type="entry name" value="Decaprenyl diphosphate synthase-like"/>
    <property type="match status" value="2"/>
</dbReference>
<dbReference type="Pfam" id="PF03018">
    <property type="entry name" value="Dirigent"/>
    <property type="match status" value="1"/>
</dbReference>
<accession>A0AAV1CN85</accession>
<keyword evidence="15" id="KW-0732">Signal</keyword>
<keyword evidence="18" id="KW-1185">Reference proteome</keyword>
<dbReference type="InterPro" id="IPR044859">
    <property type="entry name" value="Allene_oxi_cyc_Dirigent"/>
</dbReference>
<feature type="transmembrane region" description="Helical" evidence="14">
    <location>
        <begin position="605"/>
        <end position="623"/>
    </location>
</feature>
<dbReference type="Pfam" id="PF00232">
    <property type="entry name" value="Glyco_hydro_1"/>
    <property type="match status" value="1"/>
</dbReference>
<protein>
    <submittedName>
        <fullName evidence="17">OLC1v1033360C1</fullName>
    </submittedName>
</protein>
<evidence type="ECO:0000256" key="13">
    <source>
        <dbReference type="ARBA" id="ARBA00023315"/>
    </source>
</evidence>
<evidence type="ECO:0000259" key="16">
    <source>
        <dbReference type="Pfam" id="PF13813"/>
    </source>
</evidence>